<evidence type="ECO:0000256" key="4">
    <source>
        <dbReference type="PROSITE-ProRule" id="PRU10141"/>
    </source>
</evidence>
<evidence type="ECO:0000256" key="2">
    <source>
        <dbReference type="ARBA" id="ARBA00022741"/>
    </source>
</evidence>
<dbReference type="PROSITE" id="PS00108">
    <property type="entry name" value="PROTEIN_KINASE_ST"/>
    <property type="match status" value="1"/>
</dbReference>
<dbReference type="Pfam" id="PF07714">
    <property type="entry name" value="PK_Tyr_Ser-Thr"/>
    <property type="match status" value="1"/>
</dbReference>
<accession>A0A139AT53</accession>
<dbReference type="InterPro" id="IPR000719">
    <property type="entry name" value="Prot_kinase_dom"/>
</dbReference>
<proteinExistence type="predicted"/>
<keyword evidence="2 4" id="KW-0547">Nucleotide-binding</keyword>
<dbReference type="PROSITE" id="PS00107">
    <property type="entry name" value="PROTEIN_KINASE_ATP"/>
    <property type="match status" value="1"/>
</dbReference>
<dbReference type="OrthoDB" id="203401at2759"/>
<dbReference type="AlphaFoldDB" id="A0A139AT53"/>
<dbReference type="SUPFAM" id="SSF56112">
    <property type="entry name" value="Protein kinase-like (PK-like)"/>
    <property type="match status" value="1"/>
</dbReference>
<evidence type="ECO:0000313" key="7">
    <source>
        <dbReference type="Proteomes" id="UP000070544"/>
    </source>
</evidence>
<keyword evidence="1" id="KW-0723">Serine/threonine-protein kinase</keyword>
<protein>
    <submittedName>
        <fullName evidence="6">Kinase-like protein</fullName>
    </submittedName>
</protein>
<keyword evidence="6" id="KW-0418">Kinase</keyword>
<name>A0A139AT53_GONPJ</name>
<dbReference type="InterPro" id="IPR008271">
    <property type="entry name" value="Ser/Thr_kinase_AS"/>
</dbReference>
<evidence type="ECO:0000259" key="5">
    <source>
        <dbReference type="PROSITE" id="PS50011"/>
    </source>
</evidence>
<dbReference type="InterPro" id="IPR011009">
    <property type="entry name" value="Kinase-like_dom_sf"/>
</dbReference>
<dbReference type="InterPro" id="IPR054000">
    <property type="entry name" value="MLKL_N"/>
</dbReference>
<evidence type="ECO:0000256" key="3">
    <source>
        <dbReference type="ARBA" id="ARBA00022840"/>
    </source>
</evidence>
<evidence type="ECO:0000313" key="6">
    <source>
        <dbReference type="EMBL" id="KXS19920.1"/>
    </source>
</evidence>
<dbReference type="InterPro" id="IPR001245">
    <property type="entry name" value="Ser-Thr/Tyr_kinase_cat_dom"/>
</dbReference>
<dbReference type="CDD" id="cd13999">
    <property type="entry name" value="STKc_MAP3K-like"/>
    <property type="match status" value="1"/>
</dbReference>
<dbReference type="CDD" id="cd21037">
    <property type="entry name" value="MLKL_NTD"/>
    <property type="match status" value="1"/>
</dbReference>
<dbReference type="PANTHER" id="PTHR44329">
    <property type="entry name" value="SERINE/THREONINE-PROTEIN KINASE TNNI3K-RELATED"/>
    <property type="match status" value="1"/>
</dbReference>
<feature type="domain" description="Protein kinase" evidence="5">
    <location>
        <begin position="206"/>
        <end position="450"/>
    </location>
</feature>
<gene>
    <name evidence="6" type="ORF">M427DRAFT_52741</name>
</gene>
<dbReference type="Gene3D" id="1.20.930.20">
    <property type="entry name" value="Adaptor protein Cbl, N-terminal domain"/>
    <property type="match status" value="1"/>
</dbReference>
<organism evidence="6 7">
    <name type="scientific">Gonapodya prolifera (strain JEL478)</name>
    <name type="common">Monoblepharis prolifera</name>
    <dbReference type="NCBI Taxonomy" id="1344416"/>
    <lineage>
        <taxon>Eukaryota</taxon>
        <taxon>Fungi</taxon>
        <taxon>Fungi incertae sedis</taxon>
        <taxon>Chytridiomycota</taxon>
        <taxon>Chytridiomycota incertae sedis</taxon>
        <taxon>Monoblepharidomycetes</taxon>
        <taxon>Monoblepharidales</taxon>
        <taxon>Gonapodyaceae</taxon>
        <taxon>Gonapodya</taxon>
    </lineage>
</organism>
<dbReference type="EMBL" id="KQ965737">
    <property type="protein sequence ID" value="KXS19920.1"/>
    <property type="molecule type" value="Genomic_DNA"/>
</dbReference>
<dbReference type="InterPro" id="IPR051681">
    <property type="entry name" value="Ser/Thr_Kinases-Pseudokinases"/>
</dbReference>
<dbReference type="Gene3D" id="1.10.510.10">
    <property type="entry name" value="Transferase(Phosphotransferase) domain 1"/>
    <property type="match status" value="1"/>
</dbReference>
<feature type="binding site" evidence="4">
    <location>
        <position position="233"/>
    </location>
    <ligand>
        <name>ATP</name>
        <dbReference type="ChEBI" id="CHEBI:30616"/>
    </ligand>
</feature>
<keyword evidence="6" id="KW-0808">Transferase</keyword>
<dbReference type="GO" id="GO:0005524">
    <property type="term" value="F:ATP binding"/>
    <property type="evidence" value="ECO:0007669"/>
    <property type="project" value="UniProtKB-UniRule"/>
</dbReference>
<dbReference type="InterPro" id="IPR017441">
    <property type="entry name" value="Protein_kinase_ATP_BS"/>
</dbReference>
<dbReference type="InterPro" id="IPR036537">
    <property type="entry name" value="Adaptor_Cbl_N_dom_sf"/>
</dbReference>
<dbReference type="OMA" id="DPSHINE"/>
<dbReference type="InterPro" id="IPR059179">
    <property type="entry name" value="MLKL-like_MCAfunc"/>
</dbReference>
<sequence length="624" mass="70014">MAAEAVGAFQMANAQLTDLMASVEANKFQCQRLVTRSGMIGVFVDQIAGRPDLATPSIVVGIKLLEVAVLRCQEQLRAHTAPSWLRRVYESGTDTVSFEQLNRSLAESAKGINADLQVKQIFNPSDDETDRQQDLVDLQRREDEFVFKLSNHDEGLAAQYPAPADRVTAIRRQFQTILQECVPKPKEQRETADSLLEGFIVPYAELKLEKKLGGGAFGEVYLGWWRTDKVAIKVLKGGDNREFMNELKLMAKLRHPNVIQLMAVCLEQGHNALIMEYMQRGSLFDVLANQRVELDWPRRFRFASDIAKGMAYLIGQKILHRDLKSCNVMLREDLGAAKICDFGLSKMLQAKSTDVVGSIRWIAPELFRLEPNTEASDVYGFGMVLYELATRRLPFAEYNDKQVEEAVKKGERPIIPKDVPKGYADVIRVCWDQDPSKRPTFEKIVREQWLEPTTPVAPVAPASFAFPRVPSVAPGYFPQQFYLNPSTYPPALGPKPPPRHESRTIPIQVPQRSVSLAPGAMPRGVQVLPGQQVGRQPLPNYRGAEARVVSNEIPGLQVGQRLILQEAWSDGTARGIDPSNNQMFEFPIRVVRINAGAQNTYGGVPMQMQGYPVAQTVQYQWNRQ</sequence>
<dbReference type="PRINTS" id="PR00109">
    <property type="entry name" value="TYRKINASE"/>
</dbReference>
<dbReference type="GO" id="GO:0004674">
    <property type="term" value="F:protein serine/threonine kinase activity"/>
    <property type="evidence" value="ECO:0007669"/>
    <property type="project" value="UniProtKB-KW"/>
</dbReference>
<dbReference type="PROSITE" id="PS50011">
    <property type="entry name" value="PROTEIN_KINASE_DOM"/>
    <property type="match status" value="1"/>
</dbReference>
<keyword evidence="7" id="KW-1185">Reference proteome</keyword>
<evidence type="ECO:0000256" key="1">
    <source>
        <dbReference type="ARBA" id="ARBA00022527"/>
    </source>
</evidence>
<dbReference type="GO" id="GO:0007166">
    <property type="term" value="P:cell surface receptor signaling pathway"/>
    <property type="evidence" value="ECO:0007669"/>
    <property type="project" value="InterPro"/>
</dbReference>
<dbReference type="SMART" id="SM00220">
    <property type="entry name" value="S_TKc"/>
    <property type="match status" value="1"/>
</dbReference>
<keyword evidence="3 4" id="KW-0067">ATP-binding</keyword>
<reference evidence="6 7" key="1">
    <citation type="journal article" date="2015" name="Genome Biol. Evol.">
        <title>Phylogenomic analyses indicate that early fungi evolved digesting cell walls of algal ancestors of land plants.</title>
        <authorList>
            <person name="Chang Y."/>
            <person name="Wang S."/>
            <person name="Sekimoto S."/>
            <person name="Aerts A.L."/>
            <person name="Choi C."/>
            <person name="Clum A."/>
            <person name="LaButti K.M."/>
            <person name="Lindquist E.A."/>
            <person name="Yee Ngan C."/>
            <person name="Ohm R.A."/>
            <person name="Salamov A.A."/>
            <person name="Grigoriev I.V."/>
            <person name="Spatafora J.W."/>
            <person name="Berbee M.L."/>
        </authorList>
    </citation>
    <scope>NUCLEOTIDE SEQUENCE [LARGE SCALE GENOMIC DNA]</scope>
    <source>
        <strain evidence="6 7">JEL478</strain>
    </source>
</reference>
<dbReference type="Proteomes" id="UP000070544">
    <property type="component" value="Unassembled WGS sequence"/>
</dbReference>
<dbReference type="STRING" id="1344416.A0A139AT53"/>
<dbReference type="Pfam" id="PF22215">
    <property type="entry name" value="MLKL_N"/>
    <property type="match status" value="1"/>
</dbReference>